<evidence type="ECO:0000259" key="2">
    <source>
        <dbReference type="Pfam" id="PF08473"/>
    </source>
</evidence>
<feature type="domain" description="Voltage-dependent calcium channel alpha-2/delta subunit conserved region" evidence="2">
    <location>
        <begin position="1"/>
        <end position="65"/>
    </location>
</feature>
<dbReference type="InterPro" id="IPR013680">
    <property type="entry name" value="VDCC_a2/dsu"/>
</dbReference>
<dbReference type="Proteomes" id="UP000271974">
    <property type="component" value="Unassembled WGS sequence"/>
</dbReference>
<feature type="region of interest" description="Disordered" evidence="1">
    <location>
        <begin position="216"/>
        <end position="238"/>
    </location>
</feature>
<comment type="caution">
    <text evidence="3">The sequence shown here is derived from an EMBL/GenBank/DDBJ whole genome shotgun (WGS) entry which is preliminary data.</text>
</comment>
<keyword evidence="4" id="KW-1185">Reference proteome</keyword>
<organism evidence="3 4">
    <name type="scientific">Elysia chlorotica</name>
    <name type="common">Eastern emerald elysia</name>
    <name type="synonym">Sea slug</name>
    <dbReference type="NCBI Taxonomy" id="188477"/>
    <lineage>
        <taxon>Eukaryota</taxon>
        <taxon>Metazoa</taxon>
        <taxon>Spiralia</taxon>
        <taxon>Lophotrochozoa</taxon>
        <taxon>Mollusca</taxon>
        <taxon>Gastropoda</taxon>
        <taxon>Heterobranchia</taxon>
        <taxon>Euthyneura</taxon>
        <taxon>Panpulmonata</taxon>
        <taxon>Sacoglossa</taxon>
        <taxon>Placobranchoidea</taxon>
        <taxon>Plakobranchidae</taxon>
        <taxon>Elysia</taxon>
    </lineage>
</organism>
<sequence>YIVDDNGYILANNNPDYNGTGSFLGLQNERLMAQLVRDKIYKGLKLTDYQGLCRSSKASDSQDSSSSFHQNPLRLLSRLFFWIFSEIGMLLTEWNILSHFTFGKVWGSLEARVETECGTWIDDEFAKYIYCGHIVDAVTGKRIFVRTVQDMSSCFQSYMRYTLNKEALIAQEKRRMLPSCDVQCSEGGRSYEARWLNKTNLVFIVWDATCDCSPFEDVSEEPEHEDSTVSDGATGTTS</sequence>
<evidence type="ECO:0000313" key="4">
    <source>
        <dbReference type="Proteomes" id="UP000271974"/>
    </source>
</evidence>
<dbReference type="AlphaFoldDB" id="A0A3S0ZT19"/>
<name>A0A3S0ZT19_ELYCH</name>
<evidence type="ECO:0000313" key="3">
    <source>
        <dbReference type="EMBL" id="RUS86061.1"/>
    </source>
</evidence>
<feature type="non-terminal residue" evidence="3">
    <location>
        <position position="1"/>
    </location>
</feature>
<proteinExistence type="predicted"/>
<dbReference type="EMBL" id="RQTK01000151">
    <property type="protein sequence ID" value="RUS86061.1"/>
    <property type="molecule type" value="Genomic_DNA"/>
</dbReference>
<reference evidence="3 4" key="1">
    <citation type="submission" date="2019-01" db="EMBL/GenBank/DDBJ databases">
        <title>A draft genome assembly of the solar-powered sea slug Elysia chlorotica.</title>
        <authorList>
            <person name="Cai H."/>
            <person name="Li Q."/>
            <person name="Fang X."/>
            <person name="Li J."/>
            <person name="Curtis N.E."/>
            <person name="Altenburger A."/>
            <person name="Shibata T."/>
            <person name="Feng M."/>
            <person name="Maeda T."/>
            <person name="Schwartz J.A."/>
            <person name="Shigenobu S."/>
            <person name="Lundholm N."/>
            <person name="Nishiyama T."/>
            <person name="Yang H."/>
            <person name="Hasebe M."/>
            <person name="Li S."/>
            <person name="Pierce S.K."/>
            <person name="Wang J."/>
        </authorList>
    </citation>
    <scope>NUCLEOTIDE SEQUENCE [LARGE SCALE GENOMIC DNA]</scope>
    <source>
        <strain evidence="3">EC2010</strain>
        <tissue evidence="3">Whole organism of an adult</tissue>
    </source>
</reference>
<feature type="compositionally biased region" description="Polar residues" evidence="1">
    <location>
        <begin position="229"/>
        <end position="238"/>
    </location>
</feature>
<feature type="non-terminal residue" evidence="3">
    <location>
        <position position="238"/>
    </location>
</feature>
<dbReference type="Pfam" id="PF08473">
    <property type="entry name" value="VGCC_alpha2"/>
    <property type="match status" value="1"/>
</dbReference>
<dbReference type="OrthoDB" id="6149332at2759"/>
<dbReference type="STRING" id="188477.A0A3S0ZT19"/>
<protein>
    <recommendedName>
        <fullName evidence="2">Voltage-dependent calcium channel alpha-2/delta subunit conserved region domain-containing protein</fullName>
    </recommendedName>
</protein>
<gene>
    <name evidence="3" type="ORF">EGW08_006154</name>
</gene>
<evidence type="ECO:0000256" key="1">
    <source>
        <dbReference type="SAM" id="MobiDB-lite"/>
    </source>
</evidence>
<accession>A0A3S0ZT19</accession>